<dbReference type="Pfam" id="PF00096">
    <property type="entry name" value="zf-C2H2"/>
    <property type="match status" value="3"/>
</dbReference>
<keyword evidence="2" id="KW-0677">Repeat</keyword>
<dbReference type="OrthoDB" id="654211at2759"/>
<organism evidence="7 8">
    <name type="scientific">Stylonychia lemnae</name>
    <name type="common">Ciliate</name>
    <dbReference type="NCBI Taxonomy" id="5949"/>
    <lineage>
        <taxon>Eukaryota</taxon>
        <taxon>Sar</taxon>
        <taxon>Alveolata</taxon>
        <taxon>Ciliophora</taxon>
        <taxon>Intramacronucleata</taxon>
        <taxon>Spirotrichea</taxon>
        <taxon>Stichotrichia</taxon>
        <taxon>Sporadotrichida</taxon>
        <taxon>Oxytrichidae</taxon>
        <taxon>Stylonychinae</taxon>
        <taxon>Stylonychia</taxon>
    </lineage>
</organism>
<dbReference type="GO" id="GO:0008270">
    <property type="term" value="F:zinc ion binding"/>
    <property type="evidence" value="ECO:0007669"/>
    <property type="project" value="UniProtKB-KW"/>
</dbReference>
<proteinExistence type="predicted"/>
<evidence type="ECO:0000313" key="8">
    <source>
        <dbReference type="Proteomes" id="UP000039865"/>
    </source>
</evidence>
<protein>
    <submittedName>
        <fullName evidence="7">Zinc finger protein 599</fullName>
    </submittedName>
</protein>
<evidence type="ECO:0000256" key="2">
    <source>
        <dbReference type="ARBA" id="ARBA00022737"/>
    </source>
</evidence>
<evidence type="ECO:0000259" key="6">
    <source>
        <dbReference type="PROSITE" id="PS50157"/>
    </source>
</evidence>
<feature type="domain" description="C2H2-type" evidence="6">
    <location>
        <begin position="204"/>
        <end position="231"/>
    </location>
</feature>
<dbReference type="FunFam" id="3.30.160.60:FF:000264">
    <property type="entry name" value="Zinc finger protein 236"/>
    <property type="match status" value="1"/>
</dbReference>
<dbReference type="PANTHER" id="PTHR23235:SF156">
    <property type="entry name" value="KRUPPEL-LIKE FACTOR 18"/>
    <property type="match status" value="1"/>
</dbReference>
<sequence length="297" mass="34437">MQQSFQYFNYNPQPIQQSIWAPLPSMNQVIQGLLAVHQMRNQVFQNSLCSTASNSPMLSFQGVNTCSNMQQPPLARQISPQVLFSSNNQSQASTDSGNELDQMLHSLTQIQDSINEKTRENTPTKDSLISTTETTKGDYYQKVSTIKELNNKFKDIPEDLSVHIQTGRSFDLNSVRIKKHVPSTQNYRIFTFKNPKSKRLVKILQCDECGKQFRKWHNFFDHLRIHTNERPYVCAEPGCNFSFTQKANLNKHIEVHTGIKRFQCEICNKSFFTNFNLKSHSKTHKRSEKKMLHQKKD</sequence>
<dbReference type="AlphaFoldDB" id="A0A078B387"/>
<dbReference type="InParanoid" id="A0A078B387"/>
<evidence type="ECO:0000313" key="7">
    <source>
        <dbReference type="EMBL" id="CDW88731.1"/>
    </source>
</evidence>
<accession>A0A078B387</accession>
<dbReference type="PROSITE" id="PS00028">
    <property type="entry name" value="ZINC_FINGER_C2H2_1"/>
    <property type="match status" value="3"/>
</dbReference>
<dbReference type="SMART" id="SM00355">
    <property type="entry name" value="ZnF_C2H2"/>
    <property type="match status" value="3"/>
</dbReference>
<dbReference type="Proteomes" id="UP000039865">
    <property type="component" value="Unassembled WGS sequence"/>
</dbReference>
<keyword evidence="8" id="KW-1185">Reference proteome</keyword>
<feature type="domain" description="C2H2-type" evidence="6">
    <location>
        <begin position="232"/>
        <end position="261"/>
    </location>
</feature>
<dbReference type="InterPro" id="IPR036236">
    <property type="entry name" value="Znf_C2H2_sf"/>
</dbReference>
<evidence type="ECO:0000256" key="3">
    <source>
        <dbReference type="ARBA" id="ARBA00022771"/>
    </source>
</evidence>
<gene>
    <name evidence="7" type="primary">Contig3537.g3774</name>
    <name evidence="7" type="ORF">STYLEM_17855</name>
</gene>
<dbReference type="PROSITE" id="PS50157">
    <property type="entry name" value="ZINC_FINGER_C2H2_2"/>
    <property type="match status" value="3"/>
</dbReference>
<dbReference type="FunFam" id="3.30.160.60:FF:000072">
    <property type="entry name" value="zinc finger protein 143 isoform X1"/>
    <property type="match status" value="1"/>
</dbReference>
<dbReference type="SUPFAM" id="SSF57667">
    <property type="entry name" value="beta-beta-alpha zinc fingers"/>
    <property type="match status" value="2"/>
</dbReference>
<evidence type="ECO:0000256" key="5">
    <source>
        <dbReference type="PROSITE-ProRule" id="PRU00042"/>
    </source>
</evidence>
<name>A0A078B387_STYLE</name>
<dbReference type="InterPro" id="IPR013087">
    <property type="entry name" value="Znf_C2H2_type"/>
</dbReference>
<dbReference type="GO" id="GO:0000981">
    <property type="term" value="F:DNA-binding transcription factor activity, RNA polymerase II-specific"/>
    <property type="evidence" value="ECO:0007669"/>
    <property type="project" value="TreeGrafter"/>
</dbReference>
<keyword evidence="3 5" id="KW-0863">Zinc-finger</keyword>
<evidence type="ECO:0000256" key="1">
    <source>
        <dbReference type="ARBA" id="ARBA00022723"/>
    </source>
</evidence>
<evidence type="ECO:0000256" key="4">
    <source>
        <dbReference type="ARBA" id="ARBA00022833"/>
    </source>
</evidence>
<dbReference type="Gene3D" id="3.30.160.60">
    <property type="entry name" value="Classic Zinc Finger"/>
    <property type="match status" value="3"/>
</dbReference>
<dbReference type="PANTHER" id="PTHR23235">
    <property type="entry name" value="KRUEPPEL-LIKE TRANSCRIPTION FACTOR"/>
    <property type="match status" value="1"/>
</dbReference>
<reference evidence="7 8" key="1">
    <citation type="submission" date="2014-06" db="EMBL/GenBank/DDBJ databases">
        <authorList>
            <person name="Swart Estienne"/>
        </authorList>
    </citation>
    <scope>NUCLEOTIDE SEQUENCE [LARGE SCALE GENOMIC DNA]</scope>
    <source>
        <strain evidence="7 8">130c</strain>
    </source>
</reference>
<dbReference type="GO" id="GO:0000978">
    <property type="term" value="F:RNA polymerase II cis-regulatory region sequence-specific DNA binding"/>
    <property type="evidence" value="ECO:0007669"/>
    <property type="project" value="TreeGrafter"/>
</dbReference>
<keyword evidence="4" id="KW-0862">Zinc</keyword>
<feature type="domain" description="C2H2-type" evidence="6">
    <location>
        <begin position="262"/>
        <end position="289"/>
    </location>
</feature>
<keyword evidence="1" id="KW-0479">Metal-binding</keyword>
<dbReference type="EMBL" id="CCKQ01016851">
    <property type="protein sequence ID" value="CDW88731.1"/>
    <property type="molecule type" value="Genomic_DNA"/>
</dbReference>